<feature type="region of interest" description="Disordered" evidence="3">
    <location>
        <begin position="1"/>
        <end position="65"/>
    </location>
</feature>
<organism evidence="6 7">
    <name type="scientific">Ganoderma sinense ZZ0214-1</name>
    <dbReference type="NCBI Taxonomy" id="1077348"/>
    <lineage>
        <taxon>Eukaryota</taxon>
        <taxon>Fungi</taxon>
        <taxon>Dikarya</taxon>
        <taxon>Basidiomycota</taxon>
        <taxon>Agaricomycotina</taxon>
        <taxon>Agaricomycetes</taxon>
        <taxon>Polyporales</taxon>
        <taxon>Polyporaceae</taxon>
        <taxon>Ganoderma</taxon>
    </lineage>
</organism>
<feature type="transmembrane region" description="Helical" evidence="4">
    <location>
        <begin position="410"/>
        <end position="430"/>
    </location>
</feature>
<feature type="transmembrane region" description="Helical" evidence="4">
    <location>
        <begin position="287"/>
        <end position="306"/>
    </location>
</feature>
<evidence type="ECO:0000256" key="1">
    <source>
        <dbReference type="ARBA" id="ARBA00004141"/>
    </source>
</evidence>
<feature type="transmembrane region" description="Helical" evidence="4">
    <location>
        <begin position="342"/>
        <end position="365"/>
    </location>
</feature>
<keyword evidence="4" id="KW-0812">Transmembrane</keyword>
<dbReference type="GO" id="GO:0016020">
    <property type="term" value="C:membrane"/>
    <property type="evidence" value="ECO:0007669"/>
    <property type="project" value="UniProtKB-SubCell"/>
</dbReference>
<feature type="transmembrane region" description="Helical" evidence="4">
    <location>
        <begin position="318"/>
        <end position="336"/>
    </location>
</feature>
<dbReference type="InterPro" id="IPR020846">
    <property type="entry name" value="MFS_dom"/>
</dbReference>
<feature type="transmembrane region" description="Helical" evidence="4">
    <location>
        <begin position="209"/>
        <end position="229"/>
    </location>
</feature>
<gene>
    <name evidence="6" type="ORF">GSI_14149</name>
</gene>
<keyword evidence="4" id="KW-1133">Transmembrane helix</keyword>
<dbReference type="InterPro" id="IPR036259">
    <property type="entry name" value="MFS_trans_sf"/>
</dbReference>
<dbReference type="Pfam" id="PF07690">
    <property type="entry name" value="MFS_1"/>
    <property type="match status" value="1"/>
</dbReference>
<feature type="transmembrane region" description="Helical" evidence="4">
    <location>
        <begin position="250"/>
        <end position="271"/>
    </location>
</feature>
<dbReference type="AlphaFoldDB" id="A0A2G8RSA8"/>
<comment type="similarity">
    <text evidence="2">Belongs to the major facilitator superfamily. Monocarboxylate porter (TC 2.A.1.13) family.</text>
</comment>
<dbReference type="PANTHER" id="PTHR11360:SF234">
    <property type="entry name" value="MFS-TYPE TRANSPORTER DBAD-RELATED"/>
    <property type="match status" value="1"/>
</dbReference>
<sequence>MTADPEKNKSTAYSTASSTGTISNDNPGCTINEESRKELEGGQDVEKDAVAESAEDAVPPPDVGENPDGGLRAWLVVIGYALVFIPGLFAGRIFDMGYVKLPLGIASTLLVTATFLTAECKEYWQFLLCQGIAIGLACGVIFGVLMGTPAHWFKHKLGLALGTMALGSSLSGTLYPIIVKNLMEEVGQVPRFSRIVGLYLCIRSHRFKWTMRVLGFIEFALLSVQLVTVDRRLPPKAHTGPFIDVSVFKSVPFSLYTASSFFAFLGIYTLLTYIDVAAESTGIPENLAFYLLSIANACSAIGRLAGGVLVDRLGPLNVMTPATLMAGIMTYIWPFATSTGGNIAVAVVYGIFQGVFVSQIAAPIVRMGRTEDVGLRIGMNFTVIALGAVAGPPISGAINTATGGFKFTGIFAGSAVVVAVIGLIITRISILGRLWGRC</sequence>
<dbReference type="PROSITE" id="PS50850">
    <property type="entry name" value="MFS"/>
    <property type="match status" value="1"/>
</dbReference>
<dbReference type="Proteomes" id="UP000230002">
    <property type="component" value="Unassembled WGS sequence"/>
</dbReference>
<evidence type="ECO:0000313" key="6">
    <source>
        <dbReference type="EMBL" id="PIL24396.1"/>
    </source>
</evidence>
<evidence type="ECO:0000259" key="5">
    <source>
        <dbReference type="PROSITE" id="PS50850"/>
    </source>
</evidence>
<dbReference type="InterPro" id="IPR011701">
    <property type="entry name" value="MFS"/>
</dbReference>
<comment type="caution">
    <text evidence="6">The sequence shown here is derived from an EMBL/GenBank/DDBJ whole genome shotgun (WGS) entry which is preliminary data.</text>
</comment>
<feature type="transmembrane region" description="Helical" evidence="4">
    <location>
        <begin position="377"/>
        <end position="398"/>
    </location>
</feature>
<reference evidence="6 7" key="1">
    <citation type="journal article" date="2015" name="Sci. Rep.">
        <title>Chromosome-level genome map provides insights into diverse defense mechanisms in the medicinal fungus Ganoderma sinense.</title>
        <authorList>
            <person name="Zhu Y."/>
            <person name="Xu J."/>
            <person name="Sun C."/>
            <person name="Zhou S."/>
            <person name="Xu H."/>
            <person name="Nelson D.R."/>
            <person name="Qian J."/>
            <person name="Song J."/>
            <person name="Luo H."/>
            <person name="Xiang L."/>
            <person name="Li Y."/>
            <person name="Xu Z."/>
            <person name="Ji A."/>
            <person name="Wang L."/>
            <person name="Lu S."/>
            <person name="Hayward A."/>
            <person name="Sun W."/>
            <person name="Li X."/>
            <person name="Schwartz D.C."/>
            <person name="Wang Y."/>
            <person name="Chen S."/>
        </authorList>
    </citation>
    <scope>NUCLEOTIDE SEQUENCE [LARGE SCALE GENOMIC DNA]</scope>
    <source>
        <strain evidence="6 7">ZZ0214-1</strain>
    </source>
</reference>
<feature type="transmembrane region" description="Helical" evidence="4">
    <location>
        <begin position="123"/>
        <end position="145"/>
    </location>
</feature>
<dbReference type="InterPro" id="IPR050327">
    <property type="entry name" value="Proton-linked_MCT"/>
</dbReference>
<feature type="transmembrane region" description="Helical" evidence="4">
    <location>
        <begin position="98"/>
        <end position="117"/>
    </location>
</feature>
<protein>
    <submittedName>
        <fullName evidence="6">MFS general substrate transporter</fullName>
    </submittedName>
</protein>
<feature type="compositionally biased region" description="Basic and acidic residues" evidence="3">
    <location>
        <begin position="33"/>
        <end position="50"/>
    </location>
</feature>
<dbReference type="SUPFAM" id="SSF103473">
    <property type="entry name" value="MFS general substrate transporter"/>
    <property type="match status" value="1"/>
</dbReference>
<evidence type="ECO:0000256" key="2">
    <source>
        <dbReference type="ARBA" id="ARBA00006727"/>
    </source>
</evidence>
<feature type="transmembrane region" description="Helical" evidence="4">
    <location>
        <begin position="157"/>
        <end position="178"/>
    </location>
</feature>
<feature type="transmembrane region" description="Helical" evidence="4">
    <location>
        <begin position="71"/>
        <end position="91"/>
    </location>
</feature>
<dbReference type="EMBL" id="AYKW01000067">
    <property type="protein sequence ID" value="PIL24396.1"/>
    <property type="molecule type" value="Genomic_DNA"/>
</dbReference>
<evidence type="ECO:0000313" key="7">
    <source>
        <dbReference type="Proteomes" id="UP000230002"/>
    </source>
</evidence>
<evidence type="ECO:0000256" key="4">
    <source>
        <dbReference type="SAM" id="Phobius"/>
    </source>
</evidence>
<evidence type="ECO:0000256" key="3">
    <source>
        <dbReference type="SAM" id="MobiDB-lite"/>
    </source>
</evidence>
<feature type="compositionally biased region" description="Low complexity" evidence="3">
    <location>
        <begin position="10"/>
        <end position="23"/>
    </location>
</feature>
<accession>A0A2G8RSA8</accession>
<keyword evidence="7" id="KW-1185">Reference proteome</keyword>
<dbReference type="GO" id="GO:0022857">
    <property type="term" value="F:transmembrane transporter activity"/>
    <property type="evidence" value="ECO:0007669"/>
    <property type="project" value="InterPro"/>
</dbReference>
<dbReference type="PANTHER" id="PTHR11360">
    <property type="entry name" value="MONOCARBOXYLATE TRANSPORTER"/>
    <property type="match status" value="1"/>
</dbReference>
<proteinExistence type="inferred from homology"/>
<name>A0A2G8RSA8_9APHY</name>
<keyword evidence="4" id="KW-0472">Membrane</keyword>
<dbReference type="Gene3D" id="1.20.1250.20">
    <property type="entry name" value="MFS general substrate transporter like domains"/>
    <property type="match status" value="2"/>
</dbReference>
<dbReference type="STRING" id="1077348.A0A2G8RSA8"/>
<comment type="subcellular location">
    <subcellularLocation>
        <location evidence="1">Membrane</location>
        <topology evidence="1">Multi-pass membrane protein</topology>
    </subcellularLocation>
</comment>
<dbReference type="OrthoDB" id="6509908at2759"/>
<feature type="domain" description="Major facilitator superfamily (MFS) profile" evidence="5">
    <location>
        <begin position="252"/>
        <end position="438"/>
    </location>
</feature>